<evidence type="ECO:0000313" key="2">
    <source>
        <dbReference type="Proteomes" id="UP000827976"/>
    </source>
</evidence>
<reference evidence="2" key="1">
    <citation type="journal article" date="2022" name="Nat. Commun.">
        <title>Chromosome evolution and the genetic basis of agronomically important traits in greater yam.</title>
        <authorList>
            <person name="Bredeson J.V."/>
            <person name="Lyons J.B."/>
            <person name="Oniyinde I.O."/>
            <person name="Okereke N.R."/>
            <person name="Kolade O."/>
            <person name="Nnabue I."/>
            <person name="Nwadili C.O."/>
            <person name="Hribova E."/>
            <person name="Parker M."/>
            <person name="Nwogha J."/>
            <person name="Shu S."/>
            <person name="Carlson J."/>
            <person name="Kariba R."/>
            <person name="Muthemba S."/>
            <person name="Knop K."/>
            <person name="Barton G.J."/>
            <person name="Sherwood A.V."/>
            <person name="Lopez-Montes A."/>
            <person name="Asiedu R."/>
            <person name="Jamnadass R."/>
            <person name="Muchugi A."/>
            <person name="Goodstein D."/>
            <person name="Egesi C.N."/>
            <person name="Featherston J."/>
            <person name="Asfaw A."/>
            <person name="Simpson G.G."/>
            <person name="Dolezel J."/>
            <person name="Hendre P.S."/>
            <person name="Van Deynze A."/>
            <person name="Kumar P.L."/>
            <person name="Obidiegwu J.E."/>
            <person name="Bhattacharjee R."/>
            <person name="Rokhsar D.S."/>
        </authorList>
    </citation>
    <scope>NUCLEOTIDE SEQUENCE [LARGE SCALE GENOMIC DNA]</scope>
    <source>
        <strain evidence="2">cv. TDa95/00328</strain>
    </source>
</reference>
<name>A0ACB7UBP6_DIOAL</name>
<evidence type="ECO:0000313" key="1">
    <source>
        <dbReference type="EMBL" id="KAH7657693.1"/>
    </source>
</evidence>
<accession>A0ACB7UBP6</accession>
<dbReference type="Proteomes" id="UP000827976">
    <property type="component" value="Chromosome 17"/>
</dbReference>
<keyword evidence="2" id="KW-1185">Reference proteome</keyword>
<gene>
    <name evidence="1" type="ORF">IHE45_17G038300</name>
</gene>
<comment type="caution">
    <text evidence="1">The sequence shown here is derived from an EMBL/GenBank/DDBJ whole genome shotgun (WGS) entry which is preliminary data.</text>
</comment>
<organism evidence="1 2">
    <name type="scientific">Dioscorea alata</name>
    <name type="common">Purple yam</name>
    <dbReference type="NCBI Taxonomy" id="55571"/>
    <lineage>
        <taxon>Eukaryota</taxon>
        <taxon>Viridiplantae</taxon>
        <taxon>Streptophyta</taxon>
        <taxon>Embryophyta</taxon>
        <taxon>Tracheophyta</taxon>
        <taxon>Spermatophyta</taxon>
        <taxon>Magnoliopsida</taxon>
        <taxon>Liliopsida</taxon>
        <taxon>Dioscoreales</taxon>
        <taxon>Dioscoreaceae</taxon>
        <taxon>Dioscorea</taxon>
    </lineage>
</organism>
<proteinExistence type="predicted"/>
<sequence>MATMLCILVASLLMATQTYIATSLDDHGYHGVLNDHFQSLNPRSGSRFLANVVKGDKCDPVTNNVCPGIPAKGNSQLLHCCKNHCRNILSDRNNCGVCGNKCGFGQLCCNGKCTAVAYDANNCGECGNVCKAGVRCEYGSCGYA</sequence>
<protein>
    <submittedName>
        <fullName evidence="1">Stigma-specific protein Stig1 protein</fullName>
    </submittedName>
</protein>
<dbReference type="EMBL" id="CM037027">
    <property type="protein sequence ID" value="KAH7657693.1"/>
    <property type="molecule type" value="Genomic_DNA"/>
</dbReference>